<dbReference type="GO" id="GO:1990050">
    <property type="term" value="F:phosphatidic acid transfer activity"/>
    <property type="evidence" value="ECO:0007669"/>
    <property type="project" value="TreeGrafter"/>
</dbReference>
<dbReference type="GO" id="GO:0005758">
    <property type="term" value="C:mitochondrial intermembrane space"/>
    <property type="evidence" value="ECO:0007669"/>
    <property type="project" value="TreeGrafter"/>
</dbReference>
<dbReference type="GO" id="GO:0045332">
    <property type="term" value="P:phospholipid translocation"/>
    <property type="evidence" value="ECO:0007669"/>
    <property type="project" value="TreeGrafter"/>
</dbReference>
<dbReference type="AlphaFoldDB" id="A0A0F7U915"/>
<comment type="similarity">
    <text evidence="1">Belongs to the TRIAP1/MDM35 family.</text>
</comment>
<evidence type="ECO:0000313" key="4">
    <source>
        <dbReference type="EMBL" id="CEL66333.1"/>
    </source>
</evidence>
<dbReference type="PANTHER" id="PTHR46403">
    <property type="entry name" value="TP53-REGULATED INHIBITOR OF APOPTOSIS 1"/>
    <property type="match status" value="1"/>
</dbReference>
<dbReference type="EMBL" id="LN714481">
    <property type="protein sequence ID" value="CEL66333.1"/>
    <property type="molecule type" value="Genomic_DNA"/>
</dbReference>
<feature type="compositionally biased region" description="Polar residues" evidence="3">
    <location>
        <begin position="1"/>
        <end position="13"/>
    </location>
</feature>
<gene>
    <name evidence="4" type="ORF">BN1204_021505</name>
</gene>
<reference evidence="4" key="1">
    <citation type="journal article" date="2015" name="PLoS ONE">
        <title>Comprehensive Evaluation of Toxoplasma gondii VEG and Neospora caninum LIV Genomes with Tachyzoite Stage Transcriptome and Proteome Defines Novel Transcript Features.</title>
        <authorList>
            <person name="Ramaprasad A."/>
            <person name="Mourier T."/>
            <person name="Naeem R."/>
            <person name="Malas T.B."/>
            <person name="Moussa E."/>
            <person name="Panigrahi A."/>
            <person name="Vermont S.J."/>
            <person name="Otto T.D."/>
            <person name="Wastling J."/>
            <person name="Pain A."/>
        </authorList>
    </citation>
    <scope>NUCLEOTIDE SEQUENCE</scope>
    <source>
        <strain evidence="4">Liverpool</strain>
    </source>
</reference>
<organism evidence="4">
    <name type="scientific">Neospora caninum (strain Liverpool)</name>
    <dbReference type="NCBI Taxonomy" id="572307"/>
    <lineage>
        <taxon>Eukaryota</taxon>
        <taxon>Sar</taxon>
        <taxon>Alveolata</taxon>
        <taxon>Apicomplexa</taxon>
        <taxon>Conoidasida</taxon>
        <taxon>Coccidia</taxon>
        <taxon>Eucoccidiorida</taxon>
        <taxon>Eimeriorina</taxon>
        <taxon>Sarcocystidae</taxon>
        <taxon>Neospora</taxon>
    </lineage>
</organism>
<feature type="region of interest" description="Disordered" evidence="3">
    <location>
        <begin position="1"/>
        <end position="42"/>
    </location>
</feature>
<protein>
    <recommendedName>
        <fullName evidence="5">Family UPF0203 protein</fullName>
    </recommendedName>
</protein>
<name>A0A0F7U915_NEOCL</name>
<sequence length="125" mass="13767">MTGGSSENPSENASCGGPGEKTDVAFSASFSSSSSTPRKGQDYAAAGAARVEALQSCVHEKALYDACWNHWYRYHFIRGQLQQNCNHFFEEYRACVLEEMERKGLGDVPAAQFSLSTWKENAKST</sequence>
<evidence type="ECO:0008006" key="5">
    <source>
        <dbReference type="Google" id="ProtNLM"/>
    </source>
</evidence>
<dbReference type="InterPro" id="IPR007918">
    <property type="entry name" value="MDM35_apoptosis"/>
</dbReference>
<dbReference type="PANTHER" id="PTHR46403:SF1">
    <property type="entry name" value="TP53-REGULATED INHIBITOR OF APOPTOSIS 1"/>
    <property type="match status" value="1"/>
</dbReference>
<proteinExistence type="inferred from homology"/>
<evidence type="ECO:0000256" key="3">
    <source>
        <dbReference type="SAM" id="MobiDB-lite"/>
    </source>
</evidence>
<accession>A0A0F7U915</accession>
<dbReference type="GO" id="GO:0005829">
    <property type="term" value="C:cytosol"/>
    <property type="evidence" value="ECO:0007669"/>
    <property type="project" value="TreeGrafter"/>
</dbReference>
<evidence type="ECO:0000256" key="2">
    <source>
        <dbReference type="ARBA" id="ARBA00023157"/>
    </source>
</evidence>
<feature type="compositionally biased region" description="Low complexity" evidence="3">
    <location>
        <begin position="25"/>
        <end position="35"/>
    </location>
</feature>
<dbReference type="GO" id="GO:0005634">
    <property type="term" value="C:nucleus"/>
    <property type="evidence" value="ECO:0007669"/>
    <property type="project" value="TreeGrafter"/>
</dbReference>
<evidence type="ECO:0000256" key="1">
    <source>
        <dbReference type="ARBA" id="ARBA00006196"/>
    </source>
</evidence>
<dbReference type="Pfam" id="PF05254">
    <property type="entry name" value="UPF0203"/>
    <property type="match status" value="1"/>
</dbReference>
<keyword evidence="2" id="KW-1015">Disulfide bond</keyword>